<reference evidence="4 5" key="1">
    <citation type="submission" date="2018-07" db="EMBL/GenBank/DDBJ databases">
        <title>A draft genome of a endophytic bacteria, a new species of Pedobacter.</title>
        <authorList>
            <person name="Zhang Z.D."/>
            <person name="Chen Z.J."/>
        </authorList>
    </citation>
    <scope>NUCLEOTIDE SEQUENCE [LARGE SCALE GENOMIC DNA]</scope>
    <source>
        <strain evidence="4 5">RS10</strain>
    </source>
</reference>
<evidence type="ECO:0000256" key="1">
    <source>
        <dbReference type="SAM" id="Phobius"/>
    </source>
</evidence>
<organism evidence="4 5">
    <name type="scientific">Pedobacter miscanthi</name>
    <dbReference type="NCBI Taxonomy" id="2259170"/>
    <lineage>
        <taxon>Bacteria</taxon>
        <taxon>Pseudomonadati</taxon>
        <taxon>Bacteroidota</taxon>
        <taxon>Sphingobacteriia</taxon>
        <taxon>Sphingobacteriales</taxon>
        <taxon>Sphingobacteriaceae</taxon>
        <taxon>Pedobacter</taxon>
    </lineage>
</organism>
<keyword evidence="1" id="KW-0812">Transmembrane</keyword>
<dbReference type="Pfam" id="PF04536">
    <property type="entry name" value="TPM_phosphatase"/>
    <property type="match status" value="1"/>
</dbReference>
<feature type="signal peptide" evidence="2">
    <location>
        <begin position="1"/>
        <end position="19"/>
    </location>
</feature>
<dbReference type="Gene3D" id="3.10.310.50">
    <property type="match status" value="1"/>
</dbReference>
<keyword evidence="1" id="KW-1133">Transmembrane helix</keyword>
<dbReference type="RefSeq" id="WP_113950338.1">
    <property type="nucleotide sequence ID" value="NZ_QNQU01000016.1"/>
</dbReference>
<keyword evidence="1" id="KW-0472">Membrane</keyword>
<dbReference type="InterPro" id="IPR007621">
    <property type="entry name" value="TPM_dom"/>
</dbReference>
<comment type="caution">
    <text evidence="4">The sequence shown here is derived from an EMBL/GenBank/DDBJ whole genome shotgun (WGS) entry which is preliminary data.</text>
</comment>
<gene>
    <name evidence="4" type="ORF">DRW42_17900</name>
</gene>
<accession>A0A366KU45</accession>
<dbReference type="PANTHER" id="PTHR30373:SF2">
    <property type="entry name" value="UPF0603 PROTEIN YGCG"/>
    <property type="match status" value="1"/>
</dbReference>
<feature type="domain" description="TPM" evidence="3">
    <location>
        <begin position="30"/>
        <end position="153"/>
    </location>
</feature>
<feature type="transmembrane region" description="Helical" evidence="1">
    <location>
        <begin position="173"/>
        <end position="191"/>
    </location>
</feature>
<evidence type="ECO:0000313" key="5">
    <source>
        <dbReference type="Proteomes" id="UP000252081"/>
    </source>
</evidence>
<dbReference type="EMBL" id="QNQU01000016">
    <property type="protein sequence ID" value="RBQ04644.1"/>
    <property type="molecule type" value="Genomic_DNA"/>
</dbReference>
<dbReference type="AlphaFoldDB" id="A0A366KU45"/>
<keyword evidence="2" id="KW-0732">Signal</keyword>
<dbReference type="PANTHER" id="PTHR30373">
    <property type="entry name" value="UPF0603 PROTEIN YGCG"/>
    <property type="match status" value="1"/>
</dbReference>
<evidence type="ECO:0000256" key="2">
    <source>
        <dbReference type="SAM" id="SignalP"/>
    </source>
</evidence>
<protein>
    <submittedName>
        <fullName evidence="4">TPM domain-containing protein</fullName>
    </submittedName>
</protein>
<sequence>MKKIFLLSLFSLLSVFAFAQDFPEKPTTLVNDYSNVLSADQKQALENKLVAFNDSSSTQIAIAILKSVGDYDINEYAVELGRKWGVGQNGKNNGIMIVVAVGDRKISIQTGYGLEGALPDIYAKRIIDDDIKPNFKAGNYYAGLDEGTTSIIKYTRGEYKNDNPKAASKGRGGSGSIAIIIIIVIIIIIIMRKGGGGGSQVIGGRGASNALFWAMLFGSGGGGRSSGGWGGGSSGGGGGGFGGFGGGSFGGGGSSGSW</sequence>
<evidence type="ECO:0000313" key="4">
    <source>
        <dbReference type="EMBL" id="RBQ04644.1"/>
    </source>
</evidence>
<dbReference type="OrthoDB" id="9810918at2"/>
<evidence type="ECO:0000259" key="3">
    <source>
        <dbReference type="Pfam" id="PF04536"/>
    </source>
</evidence>
<name>A0A366KU45_9SPHI</name>
<keyword evidence="5" id="KW-1185">Reference proteome</keyword>
<proteinExistence type="predicted"/>
<feature type="chain" id="PRO_5016611212" evidence="2">
    <location>
        <begin position="20"/>
        <end position="258"/>
    </location>
</feature>
<dbReference type="Proteomes" id="UP000252081">
    <property type="component" value="Unassembled WGS sequence"/>
</dbReference>